<dbReference type="Pfam" id="PF01594">
    <property type="entry name" value="AI-2E_transport"/>
    <property type="match status" value="1"/>
</dbReference>
<evidence type="ECO:0000313" key="7">
    <source>
        <dbReference type="EMBL" id="MDY7219281.1"/>
    </source>
</evidence>
<gene>
    <name evidence="7" type="ORF">TOI97_06845</name>
</gene>
<dbReference type="NCBIfam" id="NF008930">
    <property type="entry name" value="PRK12287.1"/>
    <property type="match status" value="1"/>
</dbReference>
<evidence type="ECO:0000256" key="5">
    <source>
        <dbReference type="ARBA" id="ARBA00023136"/>
    </source>
</evidence>
<keyword evidence="8" id="KW-1185">Reference proteome</keyword>
<feature type="transmembrane region" description="Helical" evidence="6">
    <location>
        <begin position="197"/>
        <end position="217"/>
    </location>
</feature>
<dbReference type="RefSeq" id="WP_321553376.1">
    <property type="nucleotide sequence ID" value="NZ_JAXIVU010000007.1"/>
</dbReference>
<dbReference type="PANTHER" id="PTHR21716:SF64">
    <property type="entry name" value="AI-2 TRANSPORT PROTEIN TQSA"/>
    <property type="match status" value="1"/>
</dbReference>
<comment type="similarity">
    <text evidence="2">Belongs to the autoinducer-2 exporter (AI-2E) (TC 2.A.86) family.</text>
</comment>
<evidence type="ECO:0000256" key="3">
    <source>
        <dbReference type="ARBA" id="ARBA00022692"/>
    </source>
</evidence>
<feature type="transmembrane region" description="Helical" evidence="6">
    <location>
        <begin position="63"/>
        <end position="84"/>
    </location>
</feature>
<accession>A0ABU5GQN6</accession>
<feature type="transmembrane region" description="Helical" evidence="6">
    <location>
        <begin position="33"/>
        <end position="51"/>
    </location>
</feature>
<feature type="transmembrane region" description="Helical" evidence="6">
    <location>
        <begin position="223"/>
        <end position="251"/>
    </location>
</feature>
<feature type="transmembrane region" description="Helical" evidence="6">
    <location>
        <begin position="299"/>
        <end position="321"/>
    </location>
</feature>
<keyword evidence="4 6" id="KW-1133">Transmembrane helix</keyword>
<evidence type="ECO:0000256" key="1">
    <source>
        <dbReference type="ARBA" id="ARBA00004141"/>
    </source>
</evidence>
<feature type="transmembrane region" description="Helical" evidence="6">
    <location>
        <begin position="258"/>
        <end position="279"/>
    </location>
</feature>
<feature type="transmembrane region" description="Helical" evidence="6">
    <location>
        <begin position="9"/>
        <end position="27"/>
    </location>
</feature>
<keyword evidence="3 6" id="KW-0812">Transmembrane</keyword>
<feature type="transmembrane region" description="Helical" evidence="6">
    <location>
        <begin position="151"/>
        <end position="176"/>
    </location>
</feature>
<dbReference type="EMBL" id="JAXIVU010000007">
    <property type="protein sequence ID" value="MDY7219281.1"/>
    <property type="molecule type" value="Genomic_DNA"/>
</dbReference>
<sequence>MPSIDYKSGILKALLIVAALFVVLAGLKIAANILVPFLLSLFIAIVCHPLVKKIERFKVPKPLAILGVVLVIVTCAVYLVGLVGRSLLEMSQLLPGYLEQLRGEITWVVDRLAEFNIVVSRDLITEYFNPGVAMRLVAETLSSLGDVMKNLFLVIITVVFMLFEASSLRQKVYLALDEPDIKMQQIERFLSSVNNYLAIKTLVSVATGFCVTVMLWAAGLDFYLLWGVLAFLLNYIPNIGSIIAAIPAILLAALQFGLAPAGFIGLGYLAINTIIANLIEPRYLGRGLGLSTLVVFLSLVFWGWLLGSVGMLLSVLLTMVIKIGLENSQDGKWIAILLSGEVSEDAEVTQD</sequence>
<keyword evidence="5 6" id="KW-0472">Membrane</keyword>
<protein>
    <submittedName>
        <fullName evidence="7">AI-2E family transporter</fullName>
    </submittedName>
</protein>
<evidence type="ECO:0000313" key="8">
    <source>
        <dbReference type="Proteomes" id="UP001294570"/>
    </source>
</evidence>
<evidence type="ECO:0000256" key="4">
    <source>
        <dbReference type="ARBA" id="ARBA00022989"/>
    </source>
</evidence>
<dbReference type="Proteomes" id="UP001294570">
    <property type="component" value="Unassembled WGS sequence"/>
</dbReference>
<proteinExistence type="inferred from homology"/>
<comment type="subcellular location">
    <subcellularLocation>
        <location evidence="1">Membrane</location>
        <topology evidence="1">Multi-pass membrane protein</topology>
    </subcellularLocation>
</comment>
<evidence type="ECO:0000256" key="6">
    <source>
        <dbReference type="SAM" id="Phobius"/>
    </source>
</evidence>
<evidence type="ECO:0000256" key="2">
    <source>
        <dbReference type="ARBA" id="ARBA00009773"/>
    </source>
</evidence>
<dbReference type="PANTHER" id="PTHR21716">
    <property type="entry name" value="TRANSMEMBRANE PROTEIN"/>
    <property type="match status" value="1"/>
</dbReference>
<dbReference type="InterPro" id="IPR002549">
    <property type="entry name" value="AI-2E-like"/>
</dbReference>
<organism evidence="7 8">
    <name type="scientific">Denitrificimonas halotolerans</name>
    <dbReference type="NCBI Taxonomy" id="3098930"/>
    <lineage>
        <taxon>Bacteria</taxon>
        <taxon>Pseudomonadati</taxon>
        <taxon>Pseudomonadota</taxon>
        <taxon>Gammaproteobacteria</taxon>
        <taxon>Pseudomonadales</taxon>
        <taxon>Pseudomonadaceae</taxon>
        <taxon>Denitrificimonas</taxon>
    </lineage>
</organism>
<reference evidence="7 8" key="1">
    <citation type="submission" date="2023-12" db="EMBL/GenBank/DDBJ databases">
        <title>Denitrificimonas halotolerans sp. nov.,a novel species isolated from landfill leachate.</title>
        <authorList>
            <person name="Wang S."/>
        </authorList>
    </citation>
    <scope>NUCLEOTIDE SEQUENCE [LARGE SCALE GENOMIC DNA]</scope>
    <source>
        <strain evidence="7 8">JX-1</strain>
    </source>
</reference>
<name>A0ABU5GQN6_9GAMM</name>
<comment type="caution">
    <text evidence="7">The sequence shown here is derived from an EMBL/GenBank/DDBJ whole genome shotgun (WGS) entry which is preliminary data.</text>
</comment>